<feature type="region of interest" description="Disordered" evidence="1">
    <location>
        <begin position="577"/>
        <end position="632"/>
    </location>
</feature>
<evidence type="ECO:0000313" key="3">
    <source>
        <dbReference type="Proteomes" id="UP001501920"/>
    </source>
</evidence>
<keyword evidence="3" id="KW-1185">Reference proteome</keyword>
<protein>
    <submittedName>
        <fullName evidence="2">Uncharacterized protein</fullName>
    </submittedName>
</protein>
<dbReference type="PANTHER" id="PTHR28422:SF1">
    <property type="entry name" value="SIMILAR TO HUMAN CHROMOSOME 15 OPEN READING FRAME 39"/>
    <property type="match status" value="1"/>
</dbReference>
<sequence>MMNSKRVQSFMEPLAQGKMARLESTMGTMVPPGLSKADNVPQYPQDKSLPYRQSYISCSLSGQEALDLPSAWSPSRTCVRNGGSPVVHSSATVGSITNPIFYRPENVPFPVDSGSPAAAEELAAKHKLAYYNRSKHSPSTTGVVSPVAVRKLPVGCTSLSPSTAENSVGLAIPKPVYGHSPCCTDRKCTVRQIYAVERGLQRVPTQMLEDDWAAHYSHWAYLHKKEQEALMQQRILPFEHCGERVPLKDVTTQGYHGHSPSRLRRVSAFTEPSHSSYAYSPVHSFVPGSPEHCHRFQMRPQMHKDLPPMYEPLTRMHYGTPTHGYPDRPHVSKYQEIPQHSLLYCPQNNEEVYRLENPRHMVEKQCHVPQPYYSDLPNPYSMVPSHSATRTLPAYSGYRMHLNNSQVNPFTERPCPPPVMHQADRPLDFSMRREQNVDSHLEPHGQVGTSGTFHQAQVSNHVGAKNCNVSSPDQSRDGFPVSSSHNYMASPQSTGGISDEKQGLRISDNQANSTLISKRHREESDNICENGPSEKAKKNQQNFNEAHSPSSPPMPVINKVFSLAPYKVYLEATGMFSPEHPDSSKLQAGSKPLKEEPELQSTDPKTASGQDDPKLKAVKIPPAGSHDSEELQIVKVKKEEAEPSFQSKINDGPSPAVNHNCNDGVKEEPEDLKPAVCDIEHNPVIVKSDSEPECKPVKPEMAESCLELKVEPSLMDKVETVQTQNTVTKPCELPANLSPKIPASLKTSQTFSISNISPHCLKLSSYSIIAPEVLKAPVTPGPEVLQSPAETRPAVSSSRQARHQFMELHQSLCRLVSTSVSQTSHWDVREWLSSLNLVCPPAKTQKVSCLLGSKAREVWLRGEETVTALQKVLDQFENYVRRRECPFPHVIRAGAVFIPMLVVKEVLFPQVHGAFIDQVLQEHKVELRPTTLSEERHLTQLHRRAFSSKLRRLLSLKHLPDIYPDVLNLLYYDSACTFIDSTPTDDAQKIAQVQTPALFISFTLLC</sequence>
<feature type="compositionally biased region" description="Polar residues" evidence="1">
    <location>
        <begin position="599"/>
        <end position="609"/>
    </location>
</feature>
<evidence type="ECO:0000256" key="1">
    <source>
        <dbReference type="SAM" id="MobiDB-lite"/>
    </source>
</evidence>
<dbReference type="PANTHER" id="PTHR28422">
    <property type="entry name" value="SIMILAR TO HUMAN CHROMOSOME 15 OPEN READING FRAME 39"/>
    <property type="match status" value="1"/>
</dbReference>
<accession>A0A3B4CE65</accession>
<dbReference type="InterPro" id="IPR037656">
    <property type="entry name" value="DUF5525"/>
</dbReference>
<organism evidence="2 3">
    <name type="scientific">Pygocentrus nattereri</name>
    <name type="common">Red-bellied piranha</name>
    <dbReference type="NCBI Taxonomy" id="42514"/>
    <lineage>
        <taxon>Eukaryota</taxon>
        <taxon>Metazoa</taxon>
        <taxon>Chordata</taxon>
        <taxon>Craniata</taxon>
        <taxon>Vertebrata</taxon>
        <taxon>Euteleostomi</taxon>
        <taxon>Actinopterygii</taxon>
        <taxon>Neopterygii</taxon>
        <taxon>Teleostei</taxon>
        <taxon>Ostariophysi</taxon>
        <taxon>Characiformes</taxon>
        <taxon>Characoidei</taxon>
        <taxon>Pygocentrus</taxon>
    </lineage>
</organism>
<dbReference type="Pfam" id="PF17663">
    <property type="entry name" value="DUF5525"/>
    <property type="match status" value="1"/>
</dbReference>
<evidence type="ECO:0000313" key="2">
    <source>
        <dbReference type="Ensembl" id="ENSPNAP00000009595.2"/>
    </source>
</evidence>
<feature type="compositionally biased region" description="Polar residues" evidence="1">
    <location>
        <begin position="507"/>
        <end position="516"/>
    </location>
</feature>
<proteinExistence type="predicted"/>
<dbReference type="Ensembl" id="ENSPNAT00000035382.2">
    <property type="protein sequence ID" value="ENSPNAP00000009595.2"/>
    <property type="gene ID" value="ENSPNAG00000015080.2"/>
</dbReference>
<feature type="compositionally biased region" description="Polar residues" evidence="1">
    <location>
        <begin position="539"/>
        <end position="549"/>
    </location>
</feature>
<feature type="region of interest" description="Disordered" evidence="1">
    <location>
        <begin position="464"/>
        <end position="554"/>
    </location>
</feature>
<reference evidence="2" key="2">
    <citation type="submission" date="2025-08" db="UniProtKB">
        <authorList>
            <consortium name="Ensembl"/>
        </authorList>
    </citation>
    <scope>IDENTIFICATION</scope>
</reference>
<reference evidence="2" key="3">
    <citation type="submission" date="2025-09" db="UniProtKB">
        <authorList>
            <consortium name="Ensembl"/>
        </authorList>
    </citation>
    <scope>IDENTIFICATION</scope>
</reference>
<dbReference type="GeneTree" id="ENSGT00940000169185"/>
<feature type="compositionally biased region" description="Polar residues" evidence="1">
    <location>
        <begin position="481"/>
        <end position="496"/>
    </location>
</feature>
<reference evidence="2 3" key="1">
    <citation type="submission" date="2020-10" db="EMBL/GenBank/DDBJ databases">
        <title>Pygocentrus nattereri (red-bellied piranha) genome, fPygNat1, primary haplotype.</title>
        <authorList>
            <person name="Myers G."/>
            <person name="Meyer A."/>
            <person name="Karagic N."/>
            <person name="Pippel M."/>
            <person name="Winkler S."/>
            <person name="Tracey A."/>
            <person name="Wood J."/>
            <person name="Formenti G."/>
            <person name="Howe K."/>
            <person name="Fedrigo O."/>
            <person name="Jarvis E.D."/>
        </authorList>
    </citation>
    <scope>NUCLEOTIDE SEQUENCE [LARGE SCALE GENOMIC DNA]</scope>
</reference>
<dbReference type="AlphaFoldDB" id="A0A3B4CE65"/>
<name>A0A3B4CE65_PYGNA</name>
<dbReference type="Proteomes" id="UP001501920">
    <property type="component" value="Chromosome 7"/>
</dbReference>